<dbReference type="AlphaFoldDB" id="A0A6A4W6Y9"/>
<evidence type="ECO:0000256" key="1">
    <source>
        <dbReference type="ARBA" id="ARBA00006475"/>
    </source>
</evidence>
<feature type="domain" description="Thioredoxin-like fold" evidence="4">
    <location>
        <begin position="113"/>
        <end position="208"/>
    </location>
</feature>
<dbReference type="SFLD" id="SFLDG01200">
    <property type="entry name" value="SUF1.1"/>
    <property type="match status" value="1"/>
</dbReference>
<dbReference type="Gene3D" id="1.20.1050.10">
    <property type="match status" value="1"/>
</dbReference>
<dbReference type="PANTHER" id="PTHR12289">
    <property type="entry name" value="METAXIN RELATED"/>
    <property type="match status" value="1"/>
</dbReference>
<evidence type="ECO:0000256" key="2">
    <source>
        <dbReference type="SAM" id="MobiDB-lite"/>
    </source>
</evidence>
<gene>
    <name evidence="5" type="primary">Faxc_7</name>
    <name evidence="5" type="ORF">FJT64_024444</name>
</gene>
<evidence type="ECO:0000259" key="4">
    <source>
        <dbReference type="Pfam" id="PF17172"/>
    </source>
</evidence>
<evidence type="ECO:0000313" key="6">
    <source>
        <dbReference type="Proteomes" id="UP000440578"/>
    </source>
</evidence>
<dbReference type="InterPro" id="IPR036282">
    <property type="entry name" value="Glutathione-S-Trfase_C_sf"/>
</dbReference>
<dbReference type="Pfam" id="PF17171">
    <property type="entry name" value="GST_C_6"/>
    <property type="match status" value="1"/>
</dbReference>
<dbReference type="SUPFAM" id="SSF47616">
    <property type="entry name" value="GST C-terminal domain-like"/>
    <property type="match status" value="1"/>
</dbReference>
<evidence type="ECO:0000313" key="5">
    <source>
        <dbReference type="EMBL" id="KAF0303557.1"/>
    </source>
</evidence>
<feature type="region of interest" description="Disordered" evidence="2">
    <location>
        <begin position="1"/>
        <end position="32"/>
    </location>
</feature>
<dbReference type="InterPro" id="IPR033468">
    <property type="entry name" value="Metaxin_GST"/>
</dbReference>
<dbReference type="InterPro" id="IPR036249">
    <property type="entry name" value="Thioredoxin-like_sf"/>
</dbReference>
<dbReference type="SFLD" id="SFLDS00019">
    <property type="entry name" value="Glutathione_Transferase_(cytos"/>
    <property type="match status" value="1"/>
</dbReference>
<name>A0A6A4W6Y9_AMPAM</name>
<dbReference type="GO" id="GO:0005737">
    <property type="term" value="C:cytoplasm"/>
    <property type="evidence" value="ECO:0007669"/>
    <property type="project" value="TreeGrafter"/>
</dbReference>
<dbReference type="PANTHER" id="PTHR12289:SF41">
    <property type="entry name" value="FAILED AXON CONNECTIONS-RELATED"/>
    <property type="match status" value="1"/>
</dbReference>
<keyword evidence="6" id="KW-1185">Reference proteome</keyword>
<accession>A0A6A4W6Y9</accession>
<dbReference type="SUPFAM" id="SSF52833">
    <property type="entry name" value="Thioredoxin-like"/>
    <property type="match status" value="1"/>
</dbReference>
<evidence type="ECO:0000259" key="3">
    <source>
        <dbReference type="Pfam" id="PF17171"/>
    </source>
</evidence>
<dbReference type="Gene3D" id="3.40.30.10">
    <property type="entry name" value="Glutaredoxin"/>
    <property type="match status" value="1"/>
</dbReference>
<dbReference type="InterPro" id="IPR040079">
    <property type="entry name" value="Glutathione_S-Trfase"/>
</dbReference>
<dbReference type="InterPro" id="IPR050931">
    <property type="entry name" value="Mito_Protein_Transport_Metaxin"/>
</dbReference>
<dbReference type="InterPro" id="IPR026928">
    <property type="entry name" value="FAX/IsoI-like"/>
</dbReference>
<dbReference type="SFLD" id="SFLDG01180">
    <property type="entry name" value="SUF1"/>
    <property type="match status" value="1"/>
</dbReference>
<dbReference type="Proteomes" id="UP000440578">
    <property type="component" value="Unassembled WGS sequence"/>
</dbReference>
<dbReference type="OrthoDB" id="5809458at2759"/>
<protein>
    <submittedName>
        <fullName evidence="5">Failed axon connections</fullName>
    </submittedName>
</protein>
<feature type="domain" description="Metaxin glutathione S-transferase" evidence="3">
    <location>
        <begin position="259"/>
        <end position="319"/>
    </location>
</feature>
<reference evidence="5 6" key="1">
    <citation type="submission" date="2019-07" db="EMBL/GenBank/DDBJ databases">
        <title>Draft genome assembly of a fouling barnacle, Amphibalanus amphitrite (Darwin, 1854): The first reference genome for Thecostraca.</title>
        <authorList>
            <person name="Kim W."/>
        </authorList>
    </citation>
    <scope>NUCLEOTIDE SEQUENCE [LARGE SCALE GENOMIC DNA]</scope>
    <source>
        <strain evidence="5">SNU_AA5</strain>
        <tissue evidence="5">Soma without cirri and trophi</tissue>
    </source>
</reference>
<dbReference type="InterPro" id="IPR012336">
    <property type="entry name" value="Thioredoxin-like_fold"/>
</dbReference>
<dbReference type="Pfam" id="PF17172">
    <property type="entry name" value="GST_N_4"/>
    <property type="match status" value="1"/>
</dbReference>
<dbReference type="EMBL" id="VIIS01000929">
    <property type="protein sequence ID" value="KAF0303557.1"/>
    <property type="molecule type" value="Genomic_DNA"/>
</dbReference>
<dbReference type="CDD" id="cd03193">
    <property type="entry name" value="GST_C_Metaxin"/>
    <property type="match status" value="1"/>
</dbReference>
<organism evidence="5 6">
    <name type="scientific">Amphibalanus amphitrite</name>
    <name type="common">Striped barnacle</name>
    <name type="synonym">Balanus amphitrite</name>
    <dbReference type="NCBI Taxonomy" id="1232801"/>
    <lineage>
        <taxon>Eukaryota</taxon>
        <taxon>Metazoa</taxon>
        <taxon>Ecdysozoa</taxon>
        <taxon>Arthropoda</taxon>
        <taxon>Crustacea</taxon>
        <taxon>Multicrustacea</taxon>
        <taxon>Cirripedia</taxon>
        <taxon>Thoracica</taxon>
        <taxon>Thoracicalcarea</taxon>
        <taxon>Balanomorpha</taxon>
        <taxon>Balanoidea</taxon>
        <taxon>Balanidae</taxon>
        <taxon>Amphibalaninae</taxon>
        <taxon>Amphibalanus</taxon>
    </lineage>
</organism>
<sequence length="333" mass="36623">MHGGPGPAYSGGGGGGYSGPPPTVGGMFGGGGGGGGPRFGSGGLRSACREVADSPACRRLLQLALGAAAVGIGVKLYTQYRRRQRRARWAQQGKDVVVLHTYPRGTTVPNISPFALKIETYCRMAGIAYVIDTEEPMGGKLMSPWITINGEEINDSELILDYLEKHFNKPVAATEKLTPAQRAVGRITQVMLDEHTMGLIAMKRYVIDNMEYMATILPAQLKKMVIIYKLFFSGVIKKRMWLKGVGRFTEPEVLFFLYRDLQALADTLGKQPYLLGSEPTTYDAAAFSLLAQALCATAPEVEVQVRQKHDNLCQYFDRMKSKFWSDWDQVLAQ</sequence>
<comment type="similarity">
    <text evidence="1">Belongs to the FAX family.</text>
</comment>
<feature type="compositionally biased region" description="Gly residues" evidence="2">
    <location>
        <begin position="1"/>
        <end position="18"/>
    </location>
</feature>
<proteinExistence type="inferred from homology"/>
<comment type="caution">
    <text evidence="5">The sequence shown here is derived from an EMBL/GenBank/DDBJ whole genome shotgun (WGS) entry which is preliminary data.</text>
</comment>